<dbReference type="AlphaFoldDB" id="M1ZEX3"/>
<dbReference type="HOGENOM" id="CLU_059734_1_1_0"/>
<dbReference type="Gene3D" id="2.40.30.90">
    <property type="entry name" value="Bacterial fluorinating enzyme like"/>
    <property type="match status" value="1"/>
</dbReference>
<dbReference type="SUPFAM" id="SSF102522">
    <property type="entry name" value="Bacterial fluorinating enzyme, N-terminal domain"/>
    <property type="match status" value="1"/>
</dbReference>
<evidence type="ECO:0000256" key="2">
    <source>
        <dbReference type="ARBA" id="ARBA00024035"/>
    </source>
</evidence>
<organism evidence="5 6">
    <name type="scientific">Nitrospina gracilis (strain 3/211)</name>
    <dbReference type="NCBI Taxonomy" id="1266370"/>
    <lineage>
        <taxon>Bacteria</taxon>
        <taxon>Pseudomonadati</taxon>
        <taxon>Nitrospinota/Tectimicrobiota group</taxon>
        <taxon>Nitrospinota</taxon>
        <taxon>Nitrospinia</taxon>
        <taxon>Nitrospinales</taxon>
        <taxon>Nitrospinaceae</taxon>
        <taxon>Nitrospina</taxon>
    </lineage>
</organism>
<dbReference type="EMBL" id="CAQJ01000108">
    <property type="protein sequence ID" value="CCQ92148.1"/>
    <property type="molecule type" value="Genomic_DNA"/>
</dbReference>
<dbReference type="InterPro" id="IPR023228">
    <property type="entry name" value="SAM_OH_AdoTrfase_N_sf"/>
</dbReference>
<accession>M1ZEX3</accession>
<dbReference type="InParanoid" id="M1ZEX3"/>
<dbReference type="PANTHER" id="PTHR35092:SF1">
    <property type="entry name" value="CHLORINASE MJ1651"/>
    <property type="match status" value="1"/>
</dbReference>
<dbReference type="InterPro" id="IPR046469">
    <property type="entry name" value="SAM_HAT_N"/>
</dbReference>
<dbReference type="RefSeq" id="WP_005011746.1">
    <property type="nucleotide sequence ID" value="NZ_HG422173.1"/>
</dbReference>
<dbReference type="Pfam" id="PF20257">
    <property type="entry name" value="SAM_HAT_C"/>
    <property type="match status" value="1"/>
</dbReference>
<dbReference type="InterPro" id="IPR046470">
    <property type="entry name" value="SAM_HAT_C"/>
</dbReference>
<dbReference type="STRING" id="1266370.NITGR_980023"/>
<dbReference type="Proteomes" id="UP000011704">
    <property type="component" value="Unassembled WGS sequence"/>
</dbReference>
<dbReference type="Gene3D" id="3.40.50.10790">
    <property type="entry name" value="S-adenosyl-l-methionine hydroxide adenosyltransferase, N-terminal"/>
    <property type="match status" value="1"/>
</dbReference>
<reference evidence="5 6" key="1">
    <citation type="journal article" date="2013" name="Front. Microbiol.">
        <title>The genome of Nitrospina gracilis illuminates the metabolism and evolution of the major marine nitrite oxidizer.</title>
        <authorList>
            <person name="Luecker S."/>
            <person name="Nowka B."/>
            <person name="Rattei T."/>
            <person name="Spieck E."/>
            <person name="and Daims H."/>
        </authorList>
    </citation>
    <scope>NUCLEOTIDE SEQUENCE [LARGE SCALE GENOMIC DNA]</scope>
    <source>
        <strain evidence="5 6">3/211</strain>
    </source>
</reference>
<dbReference type="InterPro" id="IPR023227">
    <property type="entry name" value="SAM_OH_AdoTrfase_C_sf"/>
</dbReference>
<protein>
    <recommendedName>
        <fullName evidence="7">Adenosyl-chloride synthase</fullName>
    </recommendedName>
</protein>
<evidence type="ECO:0008006" key="7">
    <source>
        <dbReference type="Google" id="ProtNLM"/>
    </source>
</evidence>
<gene>
    <name evidence="5" type="ORF">NITGR_980023</name>
</gene>
<proteinExistence type="inferred from homology"/>
<feature type="domain" description="S-adenosyl-l-methionine hydroxide adenosyltransferase N-terminal" evidence="3">
    <location>
        <begin position="5"/>
        <end position="148"/>
    </location>
</feature>
<keyword evidence="6" id="KW-1185">Reference proteome</keyword>
<sequence>MRPVITLTTDFGLDDPYVGIMKGVILNIAPDVRLVDLTHQIQPQNILQAALVVKAAYPYFPKGTVHVVVVDPGVGGVRRPMGLKSYDYWFVGPDNGVFTSVIDSQASCYELTTEKYFLKNLSTTFHGRDIFSPVAAWLARGKTLRTFGRKIADPVTLDLPLPKFDGTKISGEIIYVDHFGNLTTNIDAGLLEGVFEHPEKLEVQVGRLTVQGPVSSYSEEKEDAVGIIINSWNALEIFHREGNAAQKLKVKIGTPVSVTQAD</sequence>
<dbReference type="SUPFAM" id="SSF101852">
    <property type="entry name" value="Bacterial fluorinating enzyme, C-terminal domain"/>
    <property type="match status" value="1"/>
</dbReference>
<comment type="similarity">
    <text evidence="2">Belongs to the SAM hydrolase / SAM-dependent halogenase family.</text>
</comment>
<evidence type="ECO:0000259" key="4">
    <source>
        <dbReference type="Pfam" id="PF20257"/>
    </source>
</evidence>
<evidence type="ECO:0000259" key="3">
    <source>
        <dbReference type="Pfam" id="PF01887"/>
    </source>
</evidence>
<comment type="caution">
    <text evidence="5">The sequence shown here is derived from an EMBL/GenBank/DDBJ whole genome shotgun (WGS) entry which is preliminary data.</text>
</comment>
<dbReference type="OrthoDB" id="9792195at2"/>
<evidence type="ECO:0000313" key="5">
    <source>
        <dbReference type="EMBL" id="CCQ92148.1"/>
    </source>
</evidence>
<dbReference type="PIRSF" id="PIRSF006779">
    <property type="entry name" value="UCP006779"/>
    <property type="match status" value="1"/>
</dbReference>
<dbReference type="Pfam" id="PF01887">
    <property type="entry name" value="SAM_HAT_N"/>
    <property type="match status" value="1"/>
</dbReference>
<evidence type="ECO:0000256" key="1">
    <source>
        <dbReference type="ARBA" id="ARBA00022691"/>
    </source>
</evidence>
<dbReference type="InterPro" id="IPR002747">
    <property type="entry name" value="SAM_OH_AdoTrfase"/>
</dbReference>
<dbReference type="PANTHER" id="PTHR35092">
    <property type="entry name" value="CHLORINASE MJ1651"/>
    <property type="match status" value="1"/>
</dbReference>
<name>M1ZEX3_NITG3</name>
<evidence type="ECO:0000313" key="6">
    <source>
        <dbReference type="Proteomes" id="UP000011704"/>
    </source>
</evidence>
<feature type="domain" description="S-adenosyl-l-methionine hydroxide adenosyltransferase C-terminal" evidence="4">
    <location>
        <begin position="171"/>
        <end position="256"/>
    </location>
</feature>
<keyword evidence="1" id="KW-0949">S-adenosyl-L-methionine</keyword>